<comment type="caution">
    <text evidence="2">The sequence shown here is derived from an EMBL/GenBank/DDBJ whole genome shotgun (WGS) entry which is preliminary data.</text>
</comment>
<protein>
    <recommendedName>
        <fullName evidence="4">DUF2884 family protein</fullName>
    </recommendedName>
</protein>
<organism evidence="2 3">
    <name type="scientific">Aliiglaciecola lipolytica E3</name>
    <dbReference type="NCBI Taxonomy" id="1127673"/>
    <lineage>
        <taxon>Bacteria</taxon>
        <taxon>Pseudomonadati</taxon>
        <taxon>Pseudomonadota</taxon>
        <taxon>Gammaproteobacteria</taxon>
        <taxon>Alteromonadales</taxon>
        <taxon>Alteromonadaceae</taxon>
        <taxon>Aliiglaciecola</taxon>
    </lineage>
</organism>
<accession>K6Y6V2</accession>
<evidence type="ECO:0000313" key="2">
    <source>
        <dbReference type="EMBL" id="GAC13947.1"/>
    </source>
</evidence>
<gene>
    <name evidence="2" type="ORF">GLIP_1306</name>
</gene>
<dbReference type="InterPro" id="IPR021307">
    <property type="entry name" value="DUF2884"/>
</dbReference>
<dbReference type="Pfam" id="PF11101">
    <property type="entry name" value="DUF2884"/>
    <property type="match status" value="1"/>
</dbReference>
<dbReference type="Proteomes" id="UP000006334">
    <property type="component" value="Unassembled WGS sequence"/>
</dbReference>
<evidence type="ECO:0000313" key="3">
    <source>
        <dbReference type="Proteomes" id="UP000006334"/>
    </source>
</evidence>
<dbReference type="OrthoDB" id="5760736at2"/>
<feature type="signal peptide" evidence="1">
    <location>
        <begin position="1"/>
        <end position="18"/>
    </location>
</feature>
<dbReference type="eggNOG" id="ENOG502Z9GA">
    <property type="taxonomic scope" value="Bacteria"/>
</dbReference>
<evidence type="ECO:0000256" key="1">
    <source>
        <dbReference type="SAM" id="SignalP"/>
    </source>
</evidence>
<evidence type="ECO:0008006" key="4">
    <source>
        <dbReference type="Google" id="ProtNLM"/>
    </source>
</evidence>
<name>K6Y6V2_9ALTE</name>
<dbReference type="SUPFAM" id="SSF58113">
    <property type="entry name" value="Apolipoprotein A-I"/>
    <property type="match status" value="1"/>
</dbReference>
<keyword evidence="3" id="KW-1185">Reference proteome</keyword>
<keyword evidence="1" id="KW-0732">Signal</keyword>
<sequence>MRALLFIVCLISPLTSFADLKCDIDLKYGVVVNDRQIRIVGDQSRTMYQINDTNQLIVLGDVIELNPQQLAELHDFSSGIHYVVPKMIILATEGVELAVETVENVYQGLVGADNTNYEKVQSSLQRVQDRIKKKFIHADENFYIGPGRLENVNDLVDEEIEEQLEKAFNTSLGGVLSTIGGLTEGGSEETDQKTDDLSQRLEAMGQELERQVGSKAQYLRKKAHWFCKKMNHLDQIEEGLRASIPQLKEINVITTSKINAKEPTK</sequence>
<dbReference type="AlphaFoldDB" id="K6Y6V2"/>
<dbReference type="RefSeq" id="WP_008843764.1">
    <property type="nucleotide sequence ID" value="NZ_BAEN01000027.1"/>
</dbReference>
<dbReference type="STRING" id="1127673.GLIP_1306"/>
<dbReference type="EMBL" id="BAEN01000027">
    <property type="protein sequence ID" value="GAC13947.1"/>
    <property type="molecule type" value="Genomic_DNA"/>
</dbReference>
<proteinExistence type="predicted"/>
<reference evidence="2 3" key="1">
    <citation type="journal article" date="2017" name="Antonie Van Leeuwenhoek">
        <title>Rhizobium rhizosphaerae sp. nov., a novel species isolated from rice rhizosphere.</title>
        <authorList>
            <person name="Zhao J.J."/>
            <person name="Zhang J."/>
            <person name="Zhang R.J."/>
            <person name="Zhang C.W."/>
            <person name="Yin H.Q."/>
            <person name="Zhang X.X."/>
        </authorList>
    </citation>
    <scope>NUCLEOTIDE SEQUENCE [LARGE SCALE GENOMIC DNA]</scope>
    <source>
        <strain evidence="2 3">E3</strain>
    </source>
</reference>
<feature type="chain" id="PRO_5003899813" description="DUF2884 family protein" evidence="1">
    <location>
        <begin position="19"/>
        <end position="265"/>
    </location>
</feature>